<feature type="domain" description="CCHC-type" evidence="2">
    <location>
        <begin position="258"/>
        <end position="272"/>
    </location>
</feature>
<reference evidence="3" key="2">
    <citation type="submission" date="2025-08" db="UniProtKB">
        <authorList>
            <consortium name="Ensembl"/>
        </authorList>
    </citation>
    <scope>IDENTIFICATION</scope>
</reference>
<name>W5MX83_LEPOC</name>
<accession>W5MX83</accession>
<dbReference type="Pfam" id="PF00098">
    <property type="entry name" value="zf-CCHC"/>
    <property type="match status" value="2"/>
</dbReference>
<reference evidence="4" key="1">
    <citation type="submission" date="2011-12" db="EMBL/GenBank/DDBJ databases">
        <title>The Draft Genome of Lepisosteus oculatus.</title>
        <authorList>
            <consortium name="The Broad Institute Genome Assembly &amp; Analysis Group"/>
            <consortium name="Computational R&amp;D Group"/>
            <consortium name="and Sequencing Platform"/>
            <person name="Di Palma F."/>
            <person name="Alfoldi J."/>
            <person name="Johnson J."/>
            <person name="Berlin A."/>
            <person name="Gnerre S."/>
            <person name="Jaffe D."/>
            <person name="MacCallum I."/>
            <person name="Young S."/>
            <person name="Walker B.J."/>
            <person name="Lander E.S."/>
            <person name="Lindblad-Toh K."/>
        </authorList>
    </citation>
    <scope>NUCLEOTIDE SEQUENCE [LARGE SCALE GENOMIC DNA]</scope>
</reference>
<dbReference type="Proteomes" id="UP000018468">
    <property type="component" value="Linkage group LG4"/>
</dbReference>
<protein>
    <recommendedName>
        <fullName evidence="2">CCHC-type domain-containing protein</fullName>
    </recommendedName>
</protein>
<dbReference type="Gene3D" id="4.10.60.10">
    <property type="entry name" value="Zinc finger, CCHC-type"/>
    <property type="match status" value="2"/>
</dbReference>
<proteinExistence type="predicted"/>
<dbReference type="Bgee" id="ENSLOCG00000010606">
    <property type="expression patterns" value="Expressed in ovary and 3 other cell types or tissues"/>
</dbReference>
<reference evidence="3" key="3">
    <citation type="submission" date="2025-09" db="UniProtKB">
        <authorList>
            <consortium name="Ensembl"/>
        </authorList>
    </citation>
    <scope>IDENTIFICATION</scope>
</reference>
<dbReference type="PANTHER" id="PTHR46486">
    <property type="entry name" value="CCHC-TYPE DOMAIN-CONTAINING PROTEIN"/>
    <property type="match status" value="1"/>
</dbReference>
<dbReference type="GO" id="GO:0008270">
    <property type="term" value="F:zinc ion binding"/>
    <property type="evidence" value="ECO:0007669"/>
    <property type="project" value="UniProtKB-KW"/>
</dbReference>
<dbReference type="GeneTree" id="ENSGT00530000063983"/>
<dbReference type="GO" id="GO:0003676">
    <property type="term" value="F:nucleic acid binding"/>
    <property type="evidence" value="ECO:0007669"/>
    <property type="project" value="InterPro"/>
</dbReference>
<sequence>RPLPVHMHNLYVPESELVCFLRRFVDIQGNGVKVMDSRNFWTGKRRYMVRLRTIATEKGGYVHPPAFFMIGSNGGHLNYPGQPFVCRNCATEGHVAAECTVICCRRCGEKGHRAEKCAKPLSCNFFKQICVLKTNQRTITVHTYNPYVPTERVTAYLGRYVTVVGKPTEIRDEGGVWYGKRQYRVLLKEDPEGVDGFQHPLARFNIGADRGYLYYPRMPDFCNKCSQFCHKASMCDIARCHNCNENGHLAKTCRAAKRCDGCGAEGHLLRQC</sequence>
<feature type="domain" description="CCHC-type" evidence="2">
    <location>
        <begin position="86"/>
        <end position="99"/>
    </location>
</feature>
<dbReference type="SUPFAM" id="SSF57756">
    <property type="entry name" value="Retrovirus zinc finger-like domains"/>
    <property type="match status" value="2"/>
</dbReference>
<feature type="domain" description="CCHC-type" evidence="2">
    <location>
        <begin position="239"/>
        <end position="254"/>
    </location>
</feature>
<dbReference type="Ensembl" id="ENSLOCT00000013020.1">
    <property type="protein sequence ID" value="ENSLOCP00000012992.1"/>
    <property type="gene ID" value="ENSLOCG00000010606.1"/>
</dbReference>
<dbReference type="InterPro" id="IPR001878">
    <property type="entry name" value="Znf_CCHC"/>
</dbReference>
<keyword evidence="1" id="KW-0479">Metal-binding</keyword>
<organism evidence="3 4">
    <name type="scientific">Lepisosteus oculatus</name>
    <name type="common">Spotted gar</name>
    <dbReference type="NCBI Taxonomy" id="7918"/>
    <lineage>
        <taxon>Eukaryota</taxon>
        <taxon>Metazoa</taxon>
        <taxon>Chordata</taxon>
        <taxon>Craniata</taxon>
        <taxon>Vertebrata</taxon>
        <taxon>Euteleostomi</taxon>
        <taxon>Actinopterygii</taxon>
        <taxon>Neopterygii</taxon>
        <taxon>Holostei</taxon>
        <taxon>Semionotiformes</taxon>
        <taxon>Lepisosteidae</taxon>
        <taxon>Lepisosteus</taxon>
    </lineage>
</organism>
<dbReference type="InterPro" id="IPR036875">
    <property type="entry name" value="Znf_CCHC_sf"/>
</dbReference>
<keyword evidence="4" id="KW-1185">Reference proteome</keyword>
<dbReference type="STRING" id="7918.ENSLOCP00000012992"/>
<dbReference type="PROSITE" id="PS50158">
    <property type="entry name" value="ZF_CCHC"/>
    <property type="match status" value="4"/>
</dbReference>
<dbReference type="eggNOG" id="KOG4400">
    <property type="taxonomic scope" value="Eukaryota"/>
</dbReference>
<evidence type="ECO:0000256" key="1">
    <source>
        <dbReference type="PROSITE-ProRule" id="PRU00047"/>
    </source>
</evidence>
<dbReference type="SMART" id="SM00343">
    <property type="entry name" value="ZnF_C2HC"/>
    <property type="match status" value="5"/>
</dbReference>
<keyword evidence="1" id="KW-0863">Zinc-finger</keyword>
<evidence type="ECO:0000259" key="2">
    <source>
        <dbReference type="PROSITE" id="PS50158"/>
    </source>
</evidence>
<dbReference type="InParanoid" id="W5MX83"/>
<dbReference type="PANTHER" id="PTHR46486:SF1">
    <property type="entry name" value="CCHC-TYPE DOMAIN-CONTAINING PROTEIN"/>
    <property type="match status" value="1"/>
</dbReference>
<dbReference type="EMBL" id="AHAT01001338">
    <property type="status" value="NOT_ANNOTATED_CDS"/>
    <property type="molecule type" value="Genomic_DNA"/>
</dbReference>
<dbReference type="AlphaFoldDB" id="W5MX83"/>
<dbReference type="HOGENOM" id="CLU_988793_0_0_1"/>
<dbReference type="InterPro" id="IPR057811">
    <property type="entry name" value="RBD_ZCCHC3_2nd"/>
</dbReference>
<keyword evidence="1" id="KW-0862">Zinc</keyword>
<evidence type="ECO:0000313" key="4">
    <source>
        <dbReference type="Proteomes" id="UP000018468"/>
    </source>
</evidence>
<feature type="domain" description="CCHC-type" evidence="2">
    <location>
        <begin position="104"/>
        <end position="117"/>
    </location>
</feature>
<evidence type="ECO:0000313" key="3">
    <source>
        <dbReference type="Ensembl" id="ENSLOCP00000012992.1"/>
    </source>
</evidence>
<dbReference type="Pfam" id="PF23058">
    <property type="entry name" value="RBD_ZCCHC3_2nd"/>
    <property type="match status" value="2"/>
</dbReference>